<feature type="domain" description="F-box" evidence="1">
    <location>
        <begin position="1"/>
        <end position="46"/>
    </location>
</feature>
<dbReference type="EMBL" id="PSQE01000007">
    <property type="protein sequence ID" value="RHN45804.1"/>
    <property type="molecule type" value="Genomic_DNA"/>
</dbReference>
<accession>A0A396H265</accession>
<evidence type="ECO:0000313" key="2">
    <source>
        <dbReference type="EMBL" id="RHN45804.1"/>
    </source>
</evidence>
<dbReference type="PROSITE" id="PS50181">
    <property type="entry name" value="FBOX"/>
    <property type="match status" value="1"/>
</dbReference>
<dbReference type="Gene3D" id="1.20.1280.50">
    <property type="match status" value="1"/>
</dbReference>
<dbReference type="SUPFAM" id="SSF81383">
    <property type="entry name" value="F-box domain"/>
    <property type="match status" value="1"/>
</dbReference>
<name>A0A396H265_MEDTR</name>
<dbReference type="SMART" id="SM00256">
    <property type="entry name" value="FBOX"/>
    <property type="match status" value="1"/>
</dbReference>
<dbReference type="AlphaFoldDB" id="A0A396H265"/>
<dbReference type="InterPro" id="IPR036047">
    <property type="entry name" value="F-box-like_dom_sf"/>
</dbReference>
<dbReference type="InterPro" id="IPR006527">
    <property type="entry name" value="F-box-assoc_dom_typ1"/>
</dbReference>
<dbReference type="NCBIfam" id="TIGR01640">
    <property type="entry name" value="F_box_assoc_1"/>
    <property type="match status" value="1"/>
</dbReference>
<dbReference type="PANTHER" id="PTHR31672">
    <property type="entry name" value="BNACNNG10540D PROTEIN"/>
    <property type="match status" value="1"/>
</dbReference>
<reference evidence="2" key="1">
    <citation type="journal article" date="2018" name="Nat. Plants">
        <title>Whole-genome landscape of Medicago truncatula symbiotic genes.</title>
        <authorList>
            <person name="Pecrix Y."/>
            <person name="Gamas P."/>
            <person name="Carrere S."/>
        </authorList>
    </citation>
    <scope>NUCLEOTIDE SEQUENCE</scope>
    <source>
        <tissue evidence="2">Leaves</tissue>
    </source>
</reference>
<proteinExistence type="predicted"/>
<dbReference type="InterPro" id="IPR017451">
    <property type="entry name" value="F-box-assoc_interact_dom"/>
</dbReference>
<dbReference type="OrthoDB" id="591557at2759"/>
<sequence>MSQVVFLPDDLIVEILSYLPVKPLVRSKSVCKSWNSLISDPKFGKLRLQRSKRNSHIAVIKYGSGYPNSFVSFPLNHLFENPSITVTSNSYHQLKFNQPSPIIGSCNGLLCLLDHTTMSSVPKSWFRIWNPTTRIISVKFGSFNRPLNCSHNCTFGYDKSTRTYKVVVLFRKEVQIFSLGDNRRKSLSFPSSDPFFTFGSSHVNKGVYLSGTVNWYAIQSKFSQYYCQKDITVGKFVIISLDLGTETYKQFQTRSGVDEVPDVELTIAVLMDCLCFSHNLKNTHFVIWQMMEFGVEQSWTQFLKISFQNLLGDDRFSDRIYCPYFMFPLWLSKNGDTLLLANTIKDQAILYNLRDNRAERTSVDGTAWKKAICYVQSKASIC</sequence>
<evidence type="ECO:0000259" key="1">
    <source>
        <dbReference type="PROSITE" id="PS50181"/>
    </source>
</evidence>
<dbReference type="InterPro" id="IPR001810">
    <property type="entry name" value="F-box_dom"/>
</dbReference>
<comment type="caution">
    <text evidence="2">The sequence shown here is derived from an EMBL/GenBank/DDBJ whole genome shotgun (WGS) entry which is preliminary data.</text>
</comment>
<dbReference type="CDD" id="cd22157">
    <property type="entry name" value="F-box_AtFBW1-like"/>
    <property type="match status" value="1"/>
</dbReference>
<gene>
    <name evidence="2" type="ORF">MtrunA17_Chr7g0235401</name>
</gene>
<dbReference type="Pfam" id="PF07734">
    <property type="entry name" value="FBA_1"/>
    <property type="match status" value="1"/>
</dbReference>
<protein>
    <submittedName>
        <fullName evidence="2">Putative F-box domain-containing protein</fullName>
    </submittedName>
</protein>
<dbReference type="Gramene" id="rna40212">
    <property type="protein sequence ID" value="RHN45804.1"/>
    <property type="gene ID" value="gene40212"/>
</dbReference>
<dbReference type="PANTHER" id="PTHR31672:SF13">
    <property type="entry name" value="F-BOX PROTEIN CPR30-LIKE"/>
    <property type="match status" value="1"/>
</dbReference>
<dbReference type="InterPro" id="IPR050796">
    <property type="entry name" value="SCF_F-box_component"/>
</dbReference>
<dbReference type="Pfam" id="PF00646">
    <property type="entry name" value="F-box"/>
    <property type="match status" value="1"/>
</dbReference>
<organism evidence="2">
    <name type="scientific">Medicago truncatula</name>
    <name type="common">Barrel medic</name>
    <name type="synonym">Medicago tribuloides</name>
    <dbReference type="NCBI Taxonomy" id="3880"/>
    <lineage>
        <taxon>Eukaryota</taxon>
        <taxon>Viridiplantae</taxon>
        <taxon>Streptophyta</taxon>
        <taxon>Embryophyta</taxon>
        <taxon>Tracheophyta</taxon>
        <taxon>Spermatophyta</taxon>
        <taxon>Magnoliopsida</taxon>
        <taxon>eudicotyledons</taxon>
        <taxon>Gunneridae</taxon>
        <taxon>Pentapetalae</taxon>
        <taxon>rosids</taxon>
        <taxon>fabids</taxon>
        <taxon>Fabales</taxon>
        <taxon>Fabaceae</taxon>
        <taxon>Papilionoideae</taxon>
        <taxon>50 kb inversion clade</taxon>
        <taxon>NPAAA clade</taxon>
        <taxon>Hologalegina</taxon>
        <taxon>IRL clade</taxon>
        <taxon>Trifolieae</taxon>
        <taxon>Medicago</taxon>
    </lineage>
</organism>
<dbReference type="Proteomes" id="UP000265566">
    <property type="component" value="Chromosome 7"/>
</dbReference>